<proteinExistence type="predicted"/>
<reference evidence="1 2" key="1">
    <citation type="submission" date="2019-05" db="EMBL/GenBank/DDBJ databases">
        <title>Another draft genome of Portunus trituberculatus and its Hox gene families provides insights of decapod evolution.</title>
        <authorList>
            <person name="Jeong J.-H."/>
            <person name="Song I."/>
            <person name="Kim S."/>
            <person name="Choi T."/>
            <person name="Kim D."/>
            <person name="Ryu S."/>
            <person name="Kim W."/>
        </authorList>
    </citation>
    <scope>NUCLEOTIDE SEQUENCE [LARGE SCALE GENOMIC DNA]</scope>
    <source>
        <tissue evidence="1">Muscle</tissue>
    </source>
</reference>
<accession>A0A5B7K903</accession>
<dbReference type="EMBL" id="VSRR010146162">
    <property type="protein sequence ID" value="MPD05471.1"/>
    <property type="molecule type" value="Genomic_DNA"/>
</dbReference>
<dbReference type="AlphaFoldDB" id="A0A5B7K903"/>
<evidence type="ECO:0000313" key="2">
    <source>
        <dbReference type="Proteomes" id="UP000324222"/>
    </source>
</evidence>
<name>A0A5B7K903_PORTR</name>
<keyword evidence="2" id="KW-1185">Reference proteome</keyword>
<sequence>MKYYRVFPGARHSFPNPPRPCRGVRDNSLEGLMLLYDEGREVAQDPPLASRHPSALPLSNSRPVEVATMESSALICSQGEDRLQGPCGVPE</sequence>
<protein>
    <submittedName>
        <fullName evidence="1">Uncharacterized protein</fullName>
    </submittedName>
</protein>
<dbReference type="Proteomes" id="UP000324222">
    <property type="component" value="Unassembled WGS sequence"/>
</dbReference>
<organism evidence="1 2">
    <name type="scientific">Portunus trituberculatus</name>
    <name type="common">Swimming crab</name>
    <name type="synonym">Neptunus trituberculatus</name>
    <dbReference type="NCBI Taxonomy" id="210409"/>
    <lineage>
        <taxon>Eukaryota</taxon>
        <taxon>Metazoa</taxon>
        <taxon>Ecdysozoa</taxon>
        <taxon>Arthropoda</taxon>
        <taxon>Crustacea</taxon>
        <taxon>Multicrustacea</taxon>
        <taxon>Malacostraca</taxon>
        <taxon>Eumalacostraca</taxon>
        <taxon>Eucarida</taxon>
        <taxon>Decapoda</taxon>
        <taxon>Pleocyemata</taxon>
        <taxon>Brachyura</taxon>
        <taxon>Eubrachyura</taxon>
        <taxon>Portunoidea</taxon>
        <taxon>Portunidae</taxon>
        <taxon>Portuninae</taxon>
        <taxon>Portunus</taxon>
    </lineage>
</organism>
<gene>
    <name evidence="1" type="ORF">E2C01_101217</name>
</gene>
<evidence type="ECO:0000313" key="1">
    <source>
        <dbReference type="EMBL" id="MPD05471.1"/>
    </source>
</evidence>
<comment type="caution">
    <text evidence="1">The sequence shown here is derived from an EMBL/GenBank/DDBJ whole genome shotgun (WGS) entry which is preliminary data.</text>
</comment>